<dbReference type="RefSeq" id="WP_134716406.1">
    <property type="nucleotide sequence ID" value="NZ_SDKM01000011.1"/>
</dbReference>
<feature type="transmembrane region" description="Helical" evidence="1">
    <location>
        <begin position="6"/>
        <end position="27"/>
    </location>
</feature>
<organism evidence="2 3">
    <name type="scientific">Nocardioides guangzhouensis</name>
    <dbReference type="NCBI Taxonomy" id="2497878"/>
    <lineage>
        <taxon>Bacteria</taxon>
        <taxon>Bacillati</taxon>
        <taxon>Actinomycetota</taxon>
        <taxon>Actinomycetes</taxon>
        <taxon>Propionibacteriales</taxon>
        <taxon>Nocardioidaceae</taxon>
        <taxon>Nocardioides</taxon>
    </lineage>
</organism>
<comment type="caution">
    <text evidence="2">The sequence shown here is derived from an EMBL/GenBank/DDBJ whole genome shotgun (WGS) entry which is preliminary data.</text>
</comment>
<reference evidence="2 3" key="1">
    <citation type="submission" date="2019-01" db="EMBL/GenBank/DDBJ databases">
        <title>Nocardioides guangzhouensis sp. nov., an actinobacterium isolated from soil.</title>
        <authorList>
            <person name="Fu Y."/>
            <person name="Cai Y."/>
            <person name="Lin Z."/>
            <person name="Chen P."/>
        </authorList>
    </citation>
    <scope>NUCLEOTIDE SEQUENCE [LARGE SCALE GENOMIC DNA]</scope>
    <source>
        <strain evidence="2 3">130</strain>
    </source>
</reference>
<proteinExistence type="predicted"/>
<evidence type="ECO:0000256" key="1">
    <source>
        <dbReference type="SAM" id="Phobius"/>
    </source>
</evidence>
<dbReference type="Pfam" id="PF10739">
    <property type="entry name" value="DUF2550"/>
    <property type="match status" value="1"/>
</dbReference>
<keyword evidence="1" id="KW-1133">Transmembrane helix</keyword>
<accession>A0A4Q4ZG78</accession>
<protein>
    <submittedName>
        <fullName evidence="2">DUF2550 family protein</fullName>
    </submittedName>
</protein>
<keyword evidence="3" id="KW-1185">Reference proteome</keyword>
<gene>
    <name evidence="2" type="ORF">EKO23_09045</name>
</gene>
<evidence type="ECO:0000313" key="2">
    <source>
        <dbReference type="EMBL" id="RYP86441.1"/>
    </source>
</evidence>
<keyword evidence="1" id="KW-0812">Transmembrane</keyword>
<dbReference type="Proteomes" id="UP000295198">
    <property type="component" value="Unassembled WGS sequence"/>
</dbReference>
<name>A0A4Q4ZG78_9ACTN</name>
<dbReference type="InterPro" id="IPR019675">
    <property type="entry name" value="DUF2550"/>
</dbReference>
<dbReference type="AlphaFoldDB" id="A0A4Q4ZG78"/>
<dbReference type="EMBL" id="SDKM01000011">
    <property type="protein sequence ID" value="RYP86441.1"/>
    <property type="molecule type" value="Genomic_DNA"/>
</dbReference>
<dbReference type="OrthoDB" id="4793422at2"/>
<evidence type="ECO:0000313" key="3">
    <source>
        <dbReference type="Proteomes" id="UP000295198"/>
    </source>
</evidence>
<keyword evidence="1" id="KW-0472">Membrane</keyword>
<sequence>MPLWQWIADAAGVVLLLVLCYAIALVVRRRFIQRNGGTFELSHRARSAPTGRGWVLGVGRYSGETLQWFRIFSLSPRPRRTWRRTGLAYLGRREPEGNEQMSLYADHVIVTCGSELGDIDLAMSPSSLVGFQSWLEAAPPGQGTARQGPGL</sequence>